<feature type="transmembrane region" description="Helical" evidence="1">
    <location>
        <begin position="99"/>
        <end position="124"/>
    </location>
</feature>
<keyword evidence="1" id="KW-0812">Transmembrane</keyword>
<evidence type="ECO:0000256" key="1">
    <source>
        <dbReference type="SAM" id="Phobius"/>
    </source>
</evidence>
<dbReference type="AlphaFoldDB" id="A0A8S2ACM5"/>
<dbReference type="Proteomes" id="UP000682877">
    <property type="component" value="Chromosome 5"/>
</dbReference>
<keyword evidence="1" id="KW-0472">Membrane</keyword>
<proteinExistence type="predicted"/>
<evidence type="ECO:0000313" key="3">
    <source>
        <dbReference type="Proteomes" id="UP000682877"/>
    </source>
</evidence>
<organism evidence="2 3">
    <name type="scientific">Arabidopsis arenosa</name>
    <name type="common">Sand rock-cress</name>
    <name type="synonym">Cardaminopsis arenosa</name>
    <dbReference type="NCBI Taxonomy" id="38785"/>
    <lineage>
        <taxon>Eukaryota</taxon>
        <taxon>Viridiplantae</taxon>
        <taxon>Streptophyta</taxon>
        <taxon>Embryophyta</taxon>
        <taxon>Tracheophyta</taxon>
        <taxon>Spermatophyta</taxon>
        <taxon>Magnoliopsida</taxon>
        <taxon>eudicotyledons</taxon>
        <taxon>Gunneridae</taxon>
        <taxon>Pentapetalae</taxon>
        <taxon>rosids</taxon>
        <taxon>malvids</taxon>
        <taxon>Brassicales</taxon>
        <taxon>Brassicaceae</taxon>
        <taxon>Camelineae</taxon>
        <taxon>Arabidopsis</taxon>
    </lineage>
</organism>
<keyword evidence="1" id="KW-1133">Transmembrane helix</keyword>
<name>A0A8S2ACM5_ARAAE</name>
<reference evidence="2" key="1">
    <citation type="submission" date="2021-01" db="EMBL/GenBank/DDBJ databases">
        <authorList>
            <person name="Bezrukov I."/>
        </authorList>
    </citation>
    <scope>NUCLEOTIDE SEQUENCE</scope>
</reference>
<dbReference type="EMBL" id="LR999455">
    <property type="protein sequence ID" value="CAE6075128.1"/>
    <property type="molecule type" value="Genomic_DNA"/>
</dbReference>
<sequence>MKKTGMTCRWIASDAVFNKLSIKFNVLVVATMILLRMTSRESIKFENFEIWKVTFREAMGLLTLMMASLYYSGSFRWILTDLLKFNDPLVRIDKELAMLYGFLTLAFYLMNLFGFFWGLLWLPVSPPSLLLVLRFAKSRNVKEFQD</sequence>
<accession>A0A8S2ACM5</accession>
<feature type="transmembrane region" description="Helical" evidence="1">
    <location>
        <begin position="58"/>
        <end position="79"/>
    </location>
</feature>
<evidence type="ECO:0000313" key="2">
    <source>
        <dbReference type="EMBL" id="CAE6075128.1"/>
    </source>
</evidence>
<gene>
    <name evidence="2" type="ORF">AARE701A_LOCUS12572</name>
</gene>
<keyword evidence="3" id="KW-1185">Reference proteome</keyword>
<protein>
    <submittedName>
        <fullName evidence="2">Uncharacterized protein</fullName>
    </submittedName>
</protein>
<feature type="transmembrane region" description="Helical" evidence="1">
    <location>
        <begin position="20"/>
        <end position="37"/>
    </location>
</feature>